<dbReference type="AlphaFoldDB" id="A0A9Q0GSJ7"/>
<keyword evidence="3" id="KW-1185">Reference proteome</keyword>
<protein>
    <submittedName>
        <fullName evidence="2">Uncharacterized protein</fullName>
    </submittedName>
</protein>
<comment type="caution">
    <text evidence="2">The sequence shown here is derived from an EMBL/GenBank/DDBJ whole genome shotgun (WGS) entry which is preliminary data.</text>
</comment>
<evidence type="ECO:0000313" key="3">
    <source>
        <dbReference type="Proteomes" id="UP001141806"/>
    </source>
</evidence>
<evidence type="ECO:0000313" key="2">
    <source>
        <dbReference type="EMBL" id="KAJ4951685.1"/>
    </source>
</evidence>
<evidence type="ECO:0000313" key="1">
    <source>
        <dbReference type="EMBL" id="KAJ4946658.1"/>
    </source>
</evidence>
<reference evidence="2" key="1">
    <citation type="journal article" date="2023" name="Plant J.">
        <title>The genome of the king protea, Protea cynaroides.</title>
        <authorList>
            <person name="Chang J."/>
            <person name="Duong T.A."/>
            <person name="Schoeman C."/>
            <person name="Ma X."/>
            <person name="Roodt D."/>
            <person name="Barker N."/>
            <person name="Li Z."/>
            <person name="Van de Peer Y."/>
            <person name="Mizrachi E."/>
        </authorList>
    </citation>
    <scope>NUCLEOTIDE SEQUENCE</scope>
    <source>
        <tissue evidence="2">Young leaves</tissue>
    </source>
</reference>
<organism evidence="2 3">
    <name type="scientific">Protea cynaroides</name>
    <dbReference type="NCBI Taxonomy" id="273540"/>
    <lineage>
        <taxon>Eukaryota</taxon>
        <taxon>Viridiplantae</taxon>
        <taxon>Streptophyta</taxon>
        <taxon>Embryophyta</taxon>
        <taxon>Tracheophyta</taxon>
        <taxon>Spermatophyta</taxon>
        <taxon>Magnoliopsida</taxon>
        <taxon>Proteales</taxon>
        <taxon>Proteaceae</taxon>
        <taxon>Protea</taxon>
    </lineage>
</organism>
<proteinExistence type="predicted"/>
<dbReference type="EMBL" id="JAMYWD010000988">
    <property type="protein sequence ID" value="KAJ4946658.1"/>
    <property type="molecule type" value="Genomic_DNA"/>
</dbReference>
<gene>
    <name evidence="1" type="ORF">NE237_005560</name>
    <name evidence="2" type="ORF">NE237_028517</name>
</gene>
<accession>A0A9Q0GSJ7</accession>
<name>A0A9Q0GSJ7_9MAGN</name>
<dbReference type="EMBL" id="JAMYWD010000012">
    <property type="protein sequence ID" value="KAJ4951685.1"/>
    <property type="molecule type" value="Genomic_DNA"/>
</dbReference>
<dbReference type="OrthoDB" id="1929342at2759"/>
<sequence length="104" mass="11550">MPMGAGFFEKARADSETWDLGLATNEGKLFELSPPAAYVVVSERVQLSLAVLQRGKAHGAVTESLSRLQRERRRYGVASAVDIETAKERSLKLWTETTLRNKEA</sequence>
<dbReference type="Proteomes" id="UP001141806">
    <property type="component" value="Unassembled WGS sequence"/>
</dbReference>